<comment type="caution">
    <text evidence="3">The sequence shown here is derived from an EMBL/GenBank/DDBJ whole genome shotgun (WGS) entry which is preliminary data.</text>
</comment>
<organism evidence="3 4">
    <name type="scientific">Methylobacterium aerolatum</name>
    <dbReference type="NCBI Taxonomy" id="418708"/>
    <lineage>
        <taxon>Bacteria</taxon>
        <taxon>Pseudomonadati</taxon>
        <taxon>Pseudomonadota</taxon>
        <taxon>Alphaproteobacteria</taxon>
        <taxon>Hyphomicrobiales</taxon>
        <taxon>Methylobacteriaceae</taxon>
        <taxon>Methylobacterium</taxon>
    </lineage>
</organism>
<feature type="region of interest" description="Disordered" evidence="1">
    <location>
        <begin position="33"/>
        <end position="78"/>
    </location>
</feature>
<sequence length="78" mass="7853">MKTIIGAVIAVALAAAVSYGLISQQTADQIQTQANQSLATDQPSAGTQRPLPTPPENSIPQAPAQPGSSPQPPAPAPK</sequence>
<evidence type="ECO:0000256" key="1">
    <source>
        <dbReference type="SAM" id="MobiDB-lite"/>
    </source>
</evidence>
<gene>
    <name evidence="3" type="ORF">QO012_003713</name>
</gene>
<proteinExistence type="predicted"/>
<protein>
    <submittedName>
        <fullName evidence="3">Lysophospholipase L1 biosynthesis ABC-type transport system permease subunit</fullName>
    </submittedName>
</protein>
<reference evidence="3 4" key="1">
    <citation type="submission" date="2023-07" db="EMBL/GenBank/DDBJ databases">
        <title>Genomic Encyclopedia of Type Strains, Phase IV (KMG-IV): sequencing the most valuable type-strain genomes for metagenomic binning, comparative biology and taxonomic classification.</title>
        <authorList>
            <person name="Goeker M."/>
        </authorList>
    </citation>
    <scope>NUCLEOTIDE SEQUENCE [LARGE SCALE GENOMIC DNA]</scope>
    <source>
        <strain evidence="3 4">DSM 19013</strain>
    </source>
</reference>
<keyword evidence="2" id="KW-0732">Signal</keyword>
<dbReference type="Proteomes" id="UP001231124">
    <property type="component" value="Unassembled WGS sequence"/>
</dbReference>
<name>A0ABU0I3L6_9HYPH</name>
<keyword evidence="4" id="KW-1185">Reference proteome</keyword>
<dbReference type="EMBL" id="JAUSVP010000013">
    <property type="protein sequence ID" value="MDQ0449196.1"/>
    <property type="molecule type" value="Genomic_DNA"/>
</dbReference>
<evidence type="ECO:0000313" key="3">
    <source>
        <dbReference type="EMBL" id="MDQ0449196.1"/>
    </source>
</evidence>
<feature type="signal peptide" evidence="2">
    <location>
        <begin position="1"/>
        <end position="27"/>
    </location>
</feature>
<feature type="compositionally biased region" description="Pro residues" evidence="1">
    <location>
        <begin position="69"/>
        <end position="78"/>
    </location>
</feature>
<evidence type="ECO:0000313" key="4">
    <source>
        <dbReference type="Proteomes" id="UP001231124"/>
    </source>
</evidence>
<accession>A0ABU0I3L6</accession>
<feature type="chain" id="PRO_5047218228" evidence="2">
    <location>
        <begin position="28"/>
        <end position="78"/>
    </location>
</feature>
<feature type="compositionally biased region" description="Polar residues" evidence="1">
    <location>
        <begin position="33"/>
        <end position="47"/>
    </location>
</feature>
<evidence type="ECO:0000256" key="2">
    <source>
        <dbReference type="SAM" id="SignalP"/>
    </source>
</evidence>